<dbReference type="Pfam" id="PF02518">
    <property type="entry name" value="HATPase_c"/>
    <property type="match status" value="1"/>
</dbReference>
<evidence type="ECO:0000256" key="3">
    <source>
        <dbReference type="ARBA" id="ARBA00022553"/>
    </source>
</evidence>
<dbReference type="InterPro" id="IPR003594">
    <property type="entry name" value="HATPase_dom"/>
</dbReference>
<accession>A0ABT7LBC3</accession>
<keyword evidence="12" id="KW-1185">Reference proteome</keyword>
<keyword evidence="2" id="KW-1003">Cell membrane</keyword>
<dbReference type="SMART" id="SM00304">
    <property type="entry name" value="HAMP"/>
    <property type="match status" value="1"/>
</dbReference>
<evidence type="ECO:0000256" key="2">
    <source>
        <dbReference type="ARBA" id="ARBA00022475"/>
    </source>
</evidence>
<feature type="domain" description="HAMP" evidence="10">
    <location>
        <begin position="324"/>
        <end position="376"/>
    </location>
</feature>
<protein>
    <submittedName>
        <fullName evidence="11">Histidine kinase</fullName>
    </submittedName>
</protein>
<keyword evidence="4" id="KW-0808">Transferase</keyword>
<dbReference type="InterPro" id="IPR033479">
    <property type="entry name" value="dCache_1"/>
</dbReference>
<dbReference type="SUPFAM" id="SSF158472">
    <property type="entry name" value="HAMP domain-like"/>
    <property type="match status" value="1"/>
</dbReference>
<dbReference type="Gene3D" id="3.30.565.10">
    <property type="entry name" value="Histidine kinase-like ATPase, C-terminal domain"/>
    <property type="match status" value="1"/>
</dbReference>
<evidence type="ECO:0000256" key="4">
    <source>
        <dbReference type="ARBA" id="ARBA00022679"/>
    </source>
</evidence>
<proteinExistence type="predicted"/>
<organism evidence="11 12">
    <name type="scientific">Aquibacillus rhizosphaerae</name>
    <dbReference type="NCBI Taxonomy" id="3051431"/>
    <lineage>
        <taxon>Bacteria</taxon>
        <taxon>Bacillati</taxon>
        <taxon>Bacillota</taxon>
        <taxon>Bacilli</taxon>
        <taxon>Bacillales</taxon>
        <taxon>Bacillaceae</taxon>
        <taxon>Aquibacillus</taxon>
    </lineage>
</organism>
<dbReference type="InterPro" id="IPR036890">
    <property type="entry name" value="HATPase_C_sf"/>
</dbReference>
<evidence type="ECO:0000256" key="8">
    <source>
        <dbReference type="ARBA" id="ARBA00023136"/>
    </source>
</evidence>
<dbReference type="SUPFAM" id="SSF55874">
    <property type="entry name" value="ATPase domain of HSP90 chaperone/DNA topoisomerase II/histidine kinase"/>
    <property type="match status" value="1"/>
</dbReference>
<feature type="transmembrane region" description="Helical" evidence="9">
    <location>
        <begin position="304"/>
        <end position="323"/>
    </location>
</feature>
<evidence type="ECO:0000256" key="6">
    <source>
        <dbReference type="ARBA" id="ARBA00022777"/>
    </source>
</evidence>
<evidence type="ECO:0000259" key="10">
    <source>
        <dbReference type="PROSITE" id="PS50885"/>
    </source>
</evidence>
<dbReference type="InterPro" id="IPR010559">
    <property type="entry name" value="Sig_transdc_His_kin_internal"/>
</dbReference>
<name>A0ABT7LBC3_9BACI</name>
<sequence>MWFKPRVFKSMSFRYKVMFSSVICIAVPVIICLSIYNYLTKDAVKEQAILNANKELELTEEYVSKLLEDMLYIVNFVQVDTKLNAILKQKAEQAESSLANQDYDQFVDDRNVMKTIEDITLVGEKSQVTILLKNGKYYTNYPVTDYNPLNIFDEKWFKQLDTLHGYESVWIDSQPTVFESEKTRNPYQLSVARPLRNEKSIIYGYVVVTMFENKISQIFESRAGNEEIMLINADGKVLSHRDTAQIGQRYPQGEKDEKQSDIIYRKDQDYLVSNKSVSFNNWRLISFVPYREAVSNINSIFNKVFLLLFFSFAIFFIILTYLITRITKPLVHLGNVIVDVQGGDLRVRSSIDNDDEIGRFSKSFDHMLDRINEMIEEVKETQGRKRKAELAMLQAQINPHFLFNVLNSIRMKVYKNGDKESAKMISSLSKLLRMTIDTDKGTISFYEEVNMVTDYVLLMNMRQKNKVTFVTSISNEAYEQFIPRFILQPIIENSIIHGLNQSGGTIKLHSLTTTDKFIIEIEDNGEGMDPKTLRSLQVNVDSTNGSTKKLKSSKSGFSSIGLYNVYERLVMTFGQEFNMKVDSAKGKGTRVTLLIPRGN</sequence>
<dbReference type="InterPro" id="IPR050640">
    <property type="entry name" value="Bact_2-comp_sensor_kinase"/>
</dbReference>
<keyword evidence="5 9" id="KW-0812">Transmembrane</keyword>
<dbReference type="EMBL" id="JASTZU010000063">
    <property type="protein sequence ID" value="MDL4843166.1"/>
    <property type="molecule type" value="Genomic_DNA"/>
</dbReference>
<evidence type="ECO:0000256" key="7">
    <source>
        <dbReference type="ARBA" id="ARBA00022989"/>
    </source>
</evidence>
<evidence type="ECO:0000256" key="5">
    <source>
        <dbReference type="ARBA" id="ARBA00022692"/>
    </source>
</evidence>
<dbReference type="PROSITE" id="PS50885">
    <property type="entry name" value="HAMP"/>
    <property type="match status" value="1"/>
</dbReference>
<gene>
    <name evidence="11" type="ORF">QQS35_22255</name>
</gene>
<dbReference type="InterPro" id="IPR003660">
    <property type="entry name" value="HAMP_dom"/>
</dbReference>
<evidence type="ECO:0000313" key="11">
    <source>
        <dbReference type="EMBL" id="MDL4843166.1"/>
    </source>
</evidence>
<dbReference type="Pfam" id="PF00672">
    <property type="entry name" value="HAMP"/>
    <property type="match status" value="1"/>
</dbReference>
<dbReference type="GO" id="GO:0016301">
    <property type="term" value="F:kinase activity"/>
    <property type="evidence" value="ECO:0007669"/>
    <property type="project" value="UniProtKB-KW"/>
</dbReference>
<keyword evidence="3" id="KW-0597">Phosphoprotein</keyword>
<dbReference type="Gene3D" id="3.30.450.20">
    <property type="entry name" value="PAS domain"/>
    <property type="match status" value="2"/>
</dbReference>
<dbReference type="Pfam" id="PF02743">
    <property type="entry name" value="dCache_1"/>
    <property type="match status" value="1"/>
</dbReference>
<dbReference type="RefSeq" id="WP_285934463.1">
    <property type="nucleotide sequence ID" value="NZ_JASTZU010000063.1"/>
</dbReference>
<keyword evidence="8 9" id="KW-0472">Membrane</keyword>
<dbReference type="Gene3D" id="6.10.340.10">
    <property type="match status" value="1"/>
</dbReference>
<evidence type="ECO:0000256" key="9">
    <source>
        <dbReference type="SAM" id="Phobius"/>
    </source>
</evidence>
<comment type="subcellular location">
    <subcellularLocation>
        <location evidence="1">Cell membrane</location>
        <topology evidence="1">Multi-pass membrane protein</topology>
    </subcellularLocation>
</comment>
<dbReference type="CDD" id="cd06225">
    <property type="entry name" value="HAMP"/>
    <property type="match status" value="1"/>
</dbReference>
<dbReference type="SMART" id="SM00387">
    <property type="entry name" value="HATPase_c"/>
    <property type="match status" value="1"/>
</dbReference>
<dbReference type="Pfam" id="PF06580">
    <property type="entry name" value="His_kinase"/>
    <property type="match status" value="1"/>
</dbReference>
<reference evidence="11 12" key="1">
    <citation type="submission" date="2023-06" db="EMBL/GenBank/DDBJ databases">
        <title>Aquibacillus rhizosphaerae LR5S19.</title>
        <authorList>
            <person name="Sun J.-Q."/>
        </authorList>
    </citation>
    <scope>NUCLEOTIDE SEQUENCE [LARGE SCALE GENOMIC DNA]</scope>
    <source>
        <strain evidence="11 12">LR5S19</strain>
    </source>
</reference>
<feature type="transmembrane region" description="Helical" evidence="9">
    <location>
        <begin position="21"/>
        <end position="39"/>
    </location>
</feature>
<comment type="caution">
    <text evidence="11">The sequence shown here is derived from an EMBL/GenBank/DDBJ whole genome shotgun (WGS) entry which is preliminary data.</text>
</comment>
<dbReference type="PANTHER" id="PTHR34220">
    <property type="entry name" value="SENSOR HISTIDINE KINASE YPDA"/>
    <property type="match status" value="1"/>
</dbReference>
<dbReference type="Proteomes" id="UP001235343">
    <property type="component" value="Unassembled WGS sequence"/>
</dbReference>
<keyword evidence="6 11" id="KW-0418">Kinase</keyword>
<dbReference type="PANTHER" id="PTHR34220:SF7">
    <property type="entry name" value="SENSOR HISTIDINE KINASE YPDA"/>
    <property type="match status" value="1"/>
</dbReference>
<evidence type="ECO:0000313" key="12">
    <source>
        <dbReference type="Proteomes" id="UP001235343"/>
    </source>
</evidence>
<evidence type="ECO:0000256" key="1">
    <source>
        <dbReference type="ARBA" id="ARBA00004651"/>
    </source>
</evidence>
<keyword evidence="7 9" id="KW-1133">Transmembrane helix</keyword>